<dbReference type="InterPro" id="IPR005227">
    <property type="entry name" value="YqgF"/>
</dbReference>
<dbReference type="AlphaFoldDB" id="A0A2U8GSS6"/>
<evidence type="ECO:0000256" key="1">
    <source>
        <dbReference type="ARBA" id="ARBA00022490"/>
    </source>
</evidence>
<dbReference type="EC" id="3.1.-.-" evidence="5"/>
<evidence type="ECO:0000256" key="4">
    <source>
        <dbReference type="ARBA" id="ARBA00022801"/>
    </source>
</evidence>
<evidence type="ECO:0000259" key="6">
    <source>
        <dbReference type="SMART" id="SM00732"/>
    </source>
</evidence>
<dbReference type="EMBL" id="CP022187">
    <property type="protein sequence ID" value="AWI76076.1"/>
    <property type="molecule type" value="Genomic_DNA"/>
</dbReference>
<evidence type="ECO:0000313" key="8">
    <source>
        <dbReference type="Proteomes" id="UP000244930"/>
    </source>
</evidence>
<dbReference type="SUPFAM" id="SSF53098">
    <property type="entry name" value="Ribonuclease H-like"/>
    <property type="match status" value="1"/>
</dbReference>
<keyword evidence="2 5" id="KW-0690">Ribosome biogenesis</keyword>
<dbReference type="GO" id="GO:0016788">
    <property type="term" value="F:hydrolase activity, acting on ester bonds"/>
    <property type="evidence" value="ECO:0007669"/>
    <property type="project" value="UniProtKB-UniRule"/>
</dbReference>
<dbReference type="GO" id="GO:0005829">
    <property type="term" value="C:cytosol"/>
    <property type="evidence" value="ECO:0007669"/>
    <property type="project" value="TreeGrafter"/>
</dbReference>
<dbReference type="PANTHER" id="PTHR33317">
    <property type="entry name" value="POLYNUCLEOTIDYL TRANSFERASE, RIBONUCLEASE H-LIKE SUPERFAMILY PROTEIN"/>
    <property type="match status" value="1"/>
</dbReference>
<dbReference type="Gene3D" id="3.30.420.140">
    <property type="entry name" value="YqgF/RNase H-like domain"/>
    <property type="match status" value="1"/>
</dbReference>
<keyword evidence="1 5" id="KW-0963">Cytoplasm</keyword>
<comment type="similarity">
    <text evidence="5">Belongs to the YqgF HJR family.</text>
</comment>
<evidence type="ECO:0000256" key="3">
    <source>
        <dbReference type="ARBA" id="ARBA00022722"/>
    </source>
</evidence>
<feature type="domain" description="YqgF/RNase H-like" evidence="6">
    <location>
        <begin position="17"/>
        <end position="117"/>
    </location>
</feature>
<evidence type="ECO:0000256" key="5">
    <source>
        <dbReference type="HAMAP-Rule" id="MF_00651"/>
    </source>
</evidence>
<dbReference type="GO" id="GO:0004518">
    <property type="term" value="F:nuclease activity"/>
    <property type="evidence" value="ECO:0007669"/>
    <property type="project" value="UniProtKB-KW"/>
</dbReference>
<reference evidence="7 8" key="1">
    <citation type="submission" date="2017-06" db="EMBL/GenBank/DDBJ databases">
        <title>Azoarcus.</title>
        <authorList>
            <person name="Woo J.-H."/>
            <person name="Kim H.-S."/>
        </authorList>
    </citation>
    <scope>NUCLEOTIDE SEQUENCE [LARGE SCALE GENOMIC DNA]</scope>
    <source>
        <strain evidence="7 8">TSPY31</strain>
    </source>
</reference>
<dbReference type="RefSeq" id="WP_108949779.1">
    <property type="nucleotide sequence ID" value="NZ_CP022187.1"/>
</dbReference>
<comment type="subcellular location">
    <subcellularLocation>
        <location evidence="5">Cytoplasm</location>
    </subcellularLocation>
</comment>
<dbReference type="KEGG" id="acom:CEW83_13315"/>
<sequence>MPESAAAATPPALPERGSLLGFDFGLARIGVASGELETGHATALTTVHEESNNGRFGAIAGLIEEWKPVALVVGLPRHLDGDEHQLSARCRRFANQLHGRFGLPVMLTDERLSSVEAEQQLREAGVKQWRERKQQLDAVAAQLILQHFLDSIRHAKS</sequence>
<keyword evidence="3 5" id="KW-0540">Nuclease</keyword>
<comment type="function">
    <text evidence="5">Could be a nuclease involved in processing of the 5'-end of pre-16S rRNA.</text>
</comment>
<keyword evidence="4 5" id="KW-0378">Hydrolase</keyword>
<dbReference type="HAMAP" id="MF_00651">
    <property type="entry name" value="Nuclease_YqgF"/>
    <property type="match status" value="1"/>
</dbReference>
<dbReference type="InterPro" id="IPR006641">
    <property type="entry name" value="YqgF/RNaseH-like_dom"/>
</dbReference>
<dbReference type="CDD" id="cd16964">
    <property type="entry name" value="YqgF"/>
    <property type="match status" value="1"/>
</dbReference>
<dbReference type="GO" id="GO:0000967">
    <property type="term" value="P:rRNA 5'-end processing"/>
    <property type="evidence" value="ECO:0007669"/>
    <property type="project" value="UniProtKB-UniRule"/>
</dbReference>
<dbReference type="InterPro" id="IPR012337">
    <property type="entry name" value="RNaseH-like_sf"/>
</dbReference>
<keyword evidence="8" id="KW-1185">Reference proteome</keyword>
<dbReference type="InterPro" id="IPR037027">
    <property type="entry name" value="YqgF/RNaseH-like_dom_sf"/>
</dbReference>
<proteinExistence type="inferred from homology"/>
<accession>A0A2U8GSS6</accession>
<evidence type="ECO:0000313" key="7">
    <source>
        <dbReference type="EMBL" id="AWI76076.1"/>
    </source>
</evidence>
<organism evidence="7 8">
    <name type="scientific">Parazoarcus communis</name>
    <dbReference type="NCBI Taxonomy" id="41977"/>
    <lineage>
        <taxon>Bacteria</taxon>
        <taxon>Pseudomonadati</taxon>
        <taxon>Pseudomonadota</taxon>
        <taxon>Betaproteobacteria</taxon>
        <taxon>Rhodocyclales</taxon>
        <taxon>Zoogloeaceae</taxon>
        <taxon>Parazoarcus</taxon>
    </lineage>
</organism>
<dbReference type="Pfam" id="PF03652">
    <property type="entry name" value="RuvX"/>
    <property type="match status" value="1"/>
</dbReference>
<gene>
    <name evidence="7" type="ORF">CEW83_13315</name>
</gene>
<dbReference type="PANTHER" id="PTHR33317:SF4">
    <property type="entry name" value="POLYNUCLEOTIDYL TRANSFERASE, RIBONUCLEASE H-LIKE SUPERFAMILY PROTEIN"/>
    <property type="match status" value="1"/>
</dbReference>
<protein>
    <recommendedName>
        <fullName evidence="5">Putative pre-16S rRNA nuclease</fullName>
        <ecNumber evidence="5">3.1.-.-</ecNumber>
    </recommendedName>
</protein>
<dbReference type="NCBIfam" id="TIGR00250">
    <property type="entry name" value="RNAse_H_YqgF"/>
    <property type="match status" value="1"/>
</dbReference>
<dbReference type="Proteomes" id="UP000244930">
    <property type="component" value="Chromosome"/>
</dbReference>
<name>A0A2U8GSS6_9RHOO</name>
<dbReference type="SMART" id="SM00732">
    <property type="entry name" value="YqgFc"/>
    <property type="match status" value="1"/>
</dbReference>
<evidence type="ECO:0000256" key="2">
    <source>
        <dbReference type="ARBA" id="ARBA00022517"/>
    </source>
</evidence>